<dbReference type="InterPro" id="IPR002641">
    <property type="entry name" value="PNPLA_dom"/>
</dbReference>
<dbReference type="PROSITE" id="PS51635">
    <property type="entry name" value="PNPLA"/>
    <property type="match status" value="1"/>
</dbReference>
<proteinExistence type="predicted"/>
<dbReference type="STRING" id="578942.SAMN05216289_103174"/>
<reference evidence="7 8" key="1">
    <citation type="submission" date="2016-10" db="EMBL/GenBank/DDBJ databases">
        <authorList>
            <person name="de Groot N.N."/>
        </authorList>
    </citation>
    <scope>NUCLEOTIDE SEQUENCE [LARGE SCALE GENOMIC DNA]</scope>
    <source>
        <strain evidence="7 8">CGMCC 1.7659</strain>
    </source>
</reference>
<evidence type="ECO:0000256" key="1">
    <source>
        <dbReference type="ARBA" id="ARBA00022801"/>
    </source>
</evidence>
<name>A0A1I4VY29_9GAMM</name>
<feature type="compositionally biased region" description="Basic residues" evidence="5">
    <location>
        <begin position="412"/>
        <end position="421"/>
    </location>
</feature>
<feature type="domain" description="PNPLA" evidence="6">
    <location>
        <begin position="22"/>
        <end position="241"/>
    </location>
</feature>
<dbReference type="PANTHER" id="PTHR14226">
    <property type="entry name" value="NEUROPATHY TARGET ESTERASE/SWISS CHEESE D.MELANOGASTER"/>
    <property type="match status" value="1"/>
</dbReference>
<feature type="compositionally biased region" description="Basic and acidic residues" evidence="5">
    <location>
        <begin position="398"/>
        <end position="411"/>
    </location>
</feature>
<evidence type="ECO:0000313" key="7">
    <source>
        <dbReference type="EMBL" id="SFN06224.1"/>
    </source>
</evidence>
<dbReference type="SUPFAM" id="SSF52151">
    <property type="entry name" value="FabD/lysophospholipase-like"/>
    <property type="match status" value="1"/>
</dbReference>
<dbReference type="OrthoDB" id="9798773at2"/>
<dbReference type="AlphaFoldDB" id="A0A1I4VY29"/>
<dbReference type="RefSeq" id="WP_092404952.1">
    <property type="nucleotide sequence ID" value="NZ_FOVF01000003.1"/>
</dbReference>
<evidence type="ECO:0000256" key="2">
    <source>
        <dbReference type="ARBA" id="ARBA00022963"/>
    </source>
</evidence>
<keyword evidence="1 4" id="KW-0378">Hydrolase</keyword>
<feature type="active site" description="Nucleophile" evidence="4">
    <location>
        <position position="60"/>
    </location>
</feature>
<feature type="active site" description="Proton acceptor" evidence="4">
    <location>
        <position position="228"/>
    </location>
</feature>
<keyword evidence="8" id="KW-1185">Reference proteome</keyword>
<dbReference type="EMBL" id="FOVF01000003">
    <property type="protein sequence ID" value="SFN06224.1"/>
    <property type="molecule type" value="Genomic_DNA"/>
</dbReference>
<dbReference type="InterPro" id="IPR050301">
    <property type="entry name" value="NTE"/>
</dbReference>
<dbReference type="Pfam" id="PF01734">
    <property type="entry name" value="Patatin"/>
    <property type="match status" value="1"/>
</dbReference>
<evidence type="ECO:0000313" key="8">
    <source>
        <dbReference type="Proteomes" id="UP000198575"/>
    </source>
</evidence>
<accession>A0A1I4VY29</accession>
<keyword evidence="2 4" id="KW-0442">Lipid degradation</keyword>
<dbReference type="GO" id="GO:0016042">
    <property type="term" value="P:lipid catabolic process"/>
    <property type="evidence" value="ECO:0007669"/>
    <property type="project" value="UniProtKB-UniRule"/>
</dbReference>
<dbReference type="Gene3D" id="3.40.1090.10">
    <property type="entry name" value="Cytosolic phospholipase A2 catalytic domain"/>
    <property type="match status" value="2"/>
</dbReference>
<keyword evidence="3 4" id="KW-0443">Lipid metabolism</keyword>
<gene>
    <name evidence="7" type="ORF">SAMN05216289_103174</name>
</gene>
<feature type="region of interest" description="Disordered" evidence="5">
    <location>
        <begin position="378"/>
        <end position="435"/>
    </location>
</feature>
<protein>
    <submittedName>
        <fullName evidence="7">Predicted acylesterase/phospholipase RssA, contains patatin domain</fullName>
    </submittedName>
</protein>
<evidence type="ECO:0000259" key="6">
    <source>
        <dbReference type="PROSITE" id="PS51635"/>
    </source>
</evidence>
<organism evidence="7 8">
    <name type="scientific">Dokdonella immobilis</name>
    <dbReference type="NCBI Taxonomy" id="578942"/>
    <lineage>
        <taxon>Bacteria</taxon>
        <taxon>Pseudomonadati</taxon>
        <taxon>Pseudomonadota</taxon>
        <taxon>Gammaproteobacteria</taxon>
        <taxon>Lysobacterales</taxon>
        <taxon>Rhodanobacteraceae</taxon>
        <taxon>Dokdonella</taxon>
    </lineage>
</organism>
<evidence type="ECO:0000256" key="5">
    <source>
        <dbReference type="SAM" id="MobiDB-lite"/>
    </source>
</evidence>
<dbReference type="GO" id="GO:0016787">
    <property type="term" value="F:hydrolase activity"/>
    <property type="evidence" value="ECO:0007669"/>
    <property type="project" value="UniProtKB-UniRule"/>
</dbReference>
<feature type="short sequence motif" description="GXSXG" evidence="4">
    <location>
        <begin position="58"/>
        <end position="62"/>
    </location>
</feature>
<dbReference type="Proteomes" id="UP000198575">
    <property type="component" value="Unassembled WGS sequence"/>
</dbReference>
<dbReference type="PANTHER" id="PTHR14226:SF57">
    <property type="entry name" value="BLR7027 PROTEIN"/>
    <property type="match status" value="1"/>
</dbReference>
<comment type="caution">
    <text evidence="4">Lacks conserved residue(s) required for the propagation of feature annotation.</text>
</comment>
<dbReference type="InterPro" id="IPR016035">
    <property type="entry name" value="Acyl_Trfase/lysoPLipase"/>
</dbReference>
<feature type="short sequence motif" description="DGA/G" evidence="4">
    <location>
        <begin position="228"/>
        <end position="230"/>
    </location>
</feature>
<evidence type="ECO:0000256" key="3">
    <source>
        <dbReference type="ARBA" id="ARBA00023098"/>
    </source>
</evidence>
<evidence type="ECO:0000256" key="4">
    <source>
        <dbReference type="PROSITE-ProRule" id="PRU01161"/>
    </source>
</evidence>
<sequence>MLVVKSARRPGRKKAHPRIALAVAGGGPIGGIYEIGAVRALDEAIEGLDMNALDVYVGISSGAFVAASLANRLSTAELCRIFITGDSDQFRFQPENFVRPALYEYLRRLAGVPRMLLAGLAEIARHPLSLRISDSILHMGSILPTGLFDNEAIEKFLRSAFTAHGRSNDFRALDRKLVIVAVELDSGQAVRFGTEGHDAVPISRAIEASAALPGLYPPVRIDGKYFVDGALRHTVHASVALDAGADLVLAINPLVPIDTTSANALGKSSPASLIEGGLPTVLSQMFRTLLQSRMQASMPKYERKYPASDLILLEPESDDTDMFFTNVFSFAHRKRLAEHAYQATMNDLRRHRRALAHLLGRHGLVLRDDVLDDPTRTVLSGLEGKPPRRSQATSRLHRALDDLDVALERTRPGRKREKPGKRPGSGAGSTPSAHS</sequence>